<feature type="chain" id="PRO_5045039152" description="Lipoprotein" evidence="1">
    <location>
        <begin position="27"/>
        <end position="651"/>
    </location>
</feature>
<keyword evidence="1" id="KW-0732">Signal</keyword>
<accession>A0ABN4YH09</accession>
<dbReference type="EMBL" id="CP020472">
    <property type="protein sequence ID" value="ARD22541.1"/>
    <property type="molecule type" value="Genomic_DNA"/>
</dbReference>
<feature type="signal peptide" evidence="1">
    <location>
        <begin position="1"/>
        <end position="26"/>
    </location>
</feature>
<evidence type="ECO:0008006" key="4">
    <source>
        <dbReference type="Google" id="ProtNLM"/>
    </source>
</evidence>
<dbReference type="Pfam" id="PF22352">
    <property type="entry name" value="K319L-like_PKD"/>
    <property type="match status" value="1"/>
</dbReference>
<dbReference type="Proteomes" id="UP000191820">
    <property type="component" value="Chromosome"/>
</dbReference>
<reference evidence="2 3" key="1">
    <citation type="submission" date="2017-03" db="EMBL/GenBank/DDBJ databases">
        <title>Genome sequencing of Shewanella japonica KCTC 22435.</title>
        <authorList>
            <person name="Kim K.M."/>
        </authorList>
    </citation>
    <scope>NUCLEOTIDE SEQUENCE [LARGE SCALE GENOMIC DNA]</scope>
    <source>
        <strain evidence="2 3">KCTC 22435</strain>
    </source>
</reference>
<evidence type="ECO:0000313" key="3">
    <source>
        <dbReference type="Proteomes" id="UP000191820"/>
    </source>
</evidence>
<evidence type="ECO:0000256" key="1">
    <source>
        <dbReference type="SAM" id="SignalP"/>
    </source>
</evidence>
<proteinExistence type="predicted"/>
<gene>
    <name evidence="2" type="ORF">SJ2017_2251</name>
</gene>
<protein>
    <recommendedName>
        <fullName evidence="4">Lipoprotein</fullName>
    </recommendedName>
</protein>
<dbReference type="Gene3D" id="2.60.40.10">
    <property type="entry name" value="Immunoglobulins"/>
    <property type="match status" value="1"/>
</dbReference>
<dbReference type="PROSITE" id="PS51257">
    <property type="entry name" value="PROKAR_LIPOPROTEIN"/>
    <property type="match status" value="1"/>
</dbReference>
<evidence type="ECO:0000313" key="2">
    <source>
        <dbReference type="EMBL" id="ARD22541.1"/>
    </source>
</evidence>
<sequence>MKLGPINSLSISSTLAVSMTALVLSACGGSSSDSESNGTPDNSLPINACETSLGLVQVETASNLIFNVEQQYTAGQSATIIAGMSAGQSSGMSFKWQQLSGPIISTVSENSPLLSFVIPEPGSYSFSVTVTGNQTELTETVNIDAGAAIAQLNINSDHQVVEGNGVSLRLQRINGQVANDIEWCYFSGQEINLDLTNEERPLFTAPTVSTDSIIGLKATGQVSGQSLSDEVFVLVTNEPSITSPYFDQPVARTYSYNTESSYADIASSCVYSTQLQQTCEIVDLPLIGQMNNAENISSVMDRVVVSHDWMGKNFETFLTQADPNSDFIKLLQSVTAVVISYDVRPSFYWVATGAIYLDPEYLWLTPEQRDSINEAPDYRSDFGNELQFIMPWRYVKDNNYAYSSVERTERQTRSIADITPSLASLLYHELAHANDFFPRSVHDTLIGPTLIDDFYRRTDSNSLVSDQLQNVDPLTSSEMYGLASVSFQGTDANATQKAYLPSDITSFFLTDHANDFYAYSSTREDAAMLFEESFMSHRYQIQRDVAVTDTTDLIVDWGQRGRVGSAELLNRAAFVIDEIMPEVDGKTLLNALPEPINMAAGINWYDNIAITPVNSSNPARVSGLEAISTEVERRPVQTGREHKKLPPLIRQ</sequence>
<keyword evidence="3" id="KW-1185">Reference proteome</keyword>
<name>A0ABN4YH09_9GAMM</name>
<dbReference type="InterPro" id="IPR013783">
    <property type="entry name" value="Ig-like_fold"/>
</dbReference>
<dbReference type="RefSeq" id="WP_080915847.1">
    <property type="nucleotide sequence ID" value="NZ_CP020472.1"/>
</dbReference>
<organism evidence="2 3">
    <name type="scientific">Shewanella japonica</name>
    <dbReference type="NCBI Taxonomy" id="93973"/>
    <lineage>
        <taxon>Bacteria</taxon>
        <taxon>Pseudomonadati</taxon>
        <taxon>Pseudomonadota</taxon>
        <taxon>Gammaproteobacteria</taxon>
        <taxon>Alteromonadales</taxon>
        <taxon>Shewanellaceae</taxon>
        <taxon>Shewanella</taxon>
    </lineage>
</organism>